<feature type="domain" description="Apple" evidence="5">
    <location>
        <begin position="15"/>
        <end position="100"/>
    </location>
</feature>
<dbReference type="Pfam" id="PF00051">
    <property type="entry name" value="Kringle"/>
    <property type="match status" value="2"/>
</dbReference>
<dbReference type="SUPFAM" id="SSF57440">
    <property type="entry name" value="Kringle-like"/>
    <property type="match status" value="2"/>
</dbReference>
<dbReference type="InterPro" id="IPR050759">
    <property type="entry name" value="Serine_protease_kringle"/>
</dbReference>
<dbReference type="SUPFAM" id="SSF57414">
    <property type="entry name" value="Hairpin loop containing domain-like"/>
    <property type="match status" value="1"/>
</dbReference>
<keyword evidence="2 3" id="KW-1015">Disulfide bond</keyword>
<evidence type="ECO:0000256" key="3">
    <source>
        <dbReference type="PROSITE-ProRule" id="PRU00121"/>
    </source>
</evidence>
<name>A0A7R9A3R4_9CRUS</name>
<dbReference type="PRINTS" id="PR00018">
    <property type="entry name" value="KRINGLE"/>
</dbReference>
<evidence type="ECO:0000313" key="6">
    <source>
        <dbReference type="EMBL" id="CAD7242190.1"/>
    </source>
</evidence>
<dbReference type="PANTHER" id="PTHR24261">
    <property type="entry name" value="PLASMINOGEN-RELATED"/>
    <property type="match status" value="1"/>
</dbReference>
<dbReference type="Gene3D" id="2.40.20.10">
    <property type="entry name" value="Plasminogen Kringle 4"/>
    <property type="match status" value="2"/>
</dbReference>
<dbReference type="InterPro" id="IPR018056">
    <property type="entry name" value="Kringle_CS"/>
</dbReference>
<feature type="domain" description="Kringle" evidence="4">
    <location>
        <begin position="223"/>
        <end position="305"/>
    </location>
</feature>
<evidence type="ECO:0000313" key="7">
    <source>
        <dbReference type="Proteomes" id="UP000677054"/>
    </source>
</evidence>
<proteinExistence type="predicted"/>
<dbReference type="InterPro" id="IPR003609">
    <property type="entry name" value="Pan_app"/>
</dbReference>
<dbReference type="InterPro" id="IPR000001">
    <property type="entry name" value="Kringle"/>
</dbReference>
<dbReference type="EMBL" id="CAJPEV010000229">
    <property type="protein sequence ID" value="CAG0882691.1"/>
    <property type="molecule type" value="Genomic_DNA"/>
</dbReference>
<feature type="domain" description="Kringle" evidence="4">
    <location>
        <begin position="339"/>
        <end position="421"/>
    </location>
</feature>
<evidence type="ECO:0000256" key="2">
    <source>
        <dbReference type="ARBA" id="ARBA00023157"/>
    </source>
</evidence>
<evidence type="ECO:0000259" key="4">
    <source>
        <dbReference type="PROSITE" id="PS50070"/>
    </source>
</evidence>
<protein>
    <submittedName>
        <fullName evidence="6">Uncharacterized protein</fullName>
    </submittedName>
</protein>
<dbReference type="PANTHER" id="PTHR24261:SF7">
    <property type="entry name" value="KRINGLE DOMAIN-CONTAINING PROTEIN"/>
    <property type="match status" value="1"/>
</dbReference>
<dbReference type="PROSITE" id="PS50070">
    <property type="entry name" value="KRINGLE_2"/>
    <property type="match status" value="2"/>
</dbReference>
<dbReference type="PROSITE" id="PS00021">
    <property type="entry name" value="KRINGLE_1"/>
    <property type="match status" value="1"/>
</dbReference>
<dbReference type="EMBL" id="LR899746">
    <property type="protein sequence ID" value="CAD7242190.1"/>
    <property type="molecule type" value="Genomic_DNA"/>
</dbReference>
<dbReference type="InterPro" id="IPR013806">
    <property type="entry name" value="Kringle-like"/>
</dbReference>
<evidence type="ECO:0000256" key="1">
    <source>
        <dbReference type="ARBA" id="ARBA00022572"/>
    </source>
</evidence>
<sequence length="443" mass="50263">MPEAGDSMWLAVLSCLFWKESVEVDTYYAALEGQRYGNVSEKMTGMDFLECSLSCLKHKESRPCHAFNFREADGSCQLIRNNKSHTLNAEGFQAYVQFLCLTDYPKIQNAEEAFHGWSGAHPVPQGGQVEFNCSHPRGFTDGRKVHTATCASIRPDEWCTTFANKRNLVLCPPPRFTDGSFEHNATCSFRPDDAWDSSFQDKDVRCPPAVYPECRMSEKAMEYIGTTNVTETGKSCLRWDSGNVTSSYQSANAGFNKVLFFEEHFLNQDPSLHKNFCRNPTALARPWCFVDDNGLKVEFCWIRLCDDFSEKFHQHRLDSGNAGLRINSTSAPECKLSQKGGEYAGLKDKTISGFDCIPWLDRDSGDVDRIREARKGSFSDEVTDRHSFCRNPNGNPGGPWCNIKDPRKPKLKWEYCDVSFCDFGVSRRILESGDQYKSKRKKP</sequence>
<dbReference type="SMART" id="SM00130">
    <property type="entry name" value="KR"/>
    <property type="match status" value="2"/>
</dbReference>
<accession>A0A7R9A3R4</accession>
<dbReference type="Gene3D" id="3.50.4.10">
    <property type="entry name" value="Hepatocyte Growth Factor"/>
    <property type="match status" value="1"/>
</dbReference>
<dbReference type="Pfam" id="PF00024">
    <property type="entry name" value="PAN_1"/>
    <property type="match status" value="1"/>
</dbReference>
<dbReference type="Proteomes" id="UP000677054">
    <property type="component" value="Unassembled WGS sequence"/>
</dbReference>
<reference evidence="6" key="1">
    <citation type="submission" date="2020-11" db="EMBL/GenBank/DDBJ databases">
        <authorList>
            <person name="Tran Van P."/>
        </authorList>
    </citation>
    <scope>NUCLEOTIDE SEQUENCE</scope>
</reference>
<comment type="caution">
    <text evidence="3">Lacks conserved residue(s) required for the propagation of feature annotation.</text>
</comment>
<organism evidence="6">
    <name type="scientific">Darwinula stevensoni</name>
    <dbReference type="NCBI Taxonomy" id="69355"/>
    <lineage>
        <taxon>Eukaryota</taxon>
        <taxon>Metazoa</taxon>
        <taxon>Ecdysozoa</taxon>
        <taxon>Arthropoda</taxon>
        <taxon>Crustacea</taxon>
        <taxon>Oligostraca</taxon>
        <taxon>Ostracoda</taxon>
        <taxon>Podocopa</taxon>
        <taxon>Podocopida</taxon>
        <taxon>Darwinulocopina</taxon>
        <taxon>Darwinuloidea</taxon>
        <taxon>Darwinulidae</taxon>
        <taxon>Darwinula</taxon>
    </lineage>
</organism>
<dbReference type="OrthoDB" id="1915767at2759"/>
<dbReference type="InterPro" id="IPR038178">
    <property type="entry name" value="Kringle_sf"/>
</dbReference>
<keyword evidence="1 3" id="KW-0420">Kringle</keyword>
<gene>
    <name evidence="6" type="ORF">DSTB1V02_LOCUS2161</name>
</gene>
<keyword evidence="7" id="KW-1185">Reference proteome</keyword>
<dbReference type="PROSITE" id="PS50948">
    <property type="entry name" value="PAN"/>
    <property type="match status" value="1"/>
</dbReference>
<dbReference type="AlphaFoldDB" id="A0A7R9A3R4"/>
<evidence type="ECO:0000259" key="5">
    <source>
        <dbReference type="PROSITE" id="PS50948"/>
    </source>
</evidence>
<feature type="disulfide bond" evidence="3">
    <location>
        <begin position="277"/>
        <end position="300"/>
    </location>
</feature>